<evidence type="ECO:0000313" key="2">
    <source>
        <dbReference type="EMBL" id="KAG0141680.1"/>
    </source>
</evidence>
<dbReference type="EMBL" id="MU167376">
    <property type="protein sequence ID" value="KAG0141680.1"/>
    <property type="molecule type" value="Genomic_DNA"/>
</dbReference>
<feature type="compositionally biased region" description="Polar residues" evidence="1">
    <location>
        <begin position="15"/>
        <end position="39"/>
    </location>
</feature>
<organism evidence="2 3">
    <name type="scientific">Cronartium quercuum f. sp. fusiforme G11</name>
    <dbReference type="NCBI Taxonomy" id="708437"/>
    <lineage>
        <taxon>Eukaryota</taxon>
        <taxon>Fungi</taxon>
        <taxon>Dikarya</taxon>
        <taxon>Basidiomycota</taxon>
        <taxon>Pucciniomycotina</taxon>
        <taxon>Pucciniomycetes</taxon>
        <taxon>Pucciniales</taxon>
        <taxon>Coleosporiaceae</taxon>
        <taxon>Cronartium</taxon>
    </lineage>
</organism>
<name>A0A9P6NDC9_9BASI</name>
<gene>
    <name evidence="2" type="ORF">CROQUDRAFT_98503</name>
</gene>
<comment type="caution">
    <text evidence="2">The sequence shown here is derived from an EMBL/GenBank/DDBJ whole genome shotgun (WGS) entry which is preliminary data.</text>
</comment>
<protein>
    <submittedName>
        <fullName evidence="2">Uncharacterized protein</fullName>
    </submittedName>
</protein>
<accession>A0A9P6NDC9</accession>
<sequence length="102" mass="11339">MSIQTLLNPKIECNSPDSNTPMPTNTKIIQATTTDSNPDTSEEPEDELKDFGDVTCTPISMTEISIAIDNIIHALNQQPQDSDELEWSSHIKALHSVELQQF</sequence>
<reference evidence="2" key="1">
    <citation type="submission" date="2013-11" db="EMBL/GenBank/DDBJ databases">
        <title>Genome sequence of the fusiform rust pathogen reveals effectors for host alternation and coevolution with pine.</title>
        <authorList>
            <consortium name="DOE Joint Genome Institute"/>
            <person name="Smith K."/>
            <person name="Pendleton A."/>
            <person name="Kubisiak T."/>
            <person name="Anderson C."/>
            <person name="Salamov A."/>
            <person name="Aerts A."/>
            <person name="Riley R."/>
            <person name="Clum A."/>
            <person name="Lindquist E."/>
            <person name="Ence D."/>
            <person name="Campbell M."/>
            <person name="Kronenberg Z."/>
            <person name="Feau N."/>
            <person name="Dhillon B."/>
            <person name="Hamelin R."/>
            <person name="Burleigh J."/>
            <person name="Smith J."/>
            <person name="Yandell M."/>
            <person name="Nelson C."/>
            <person name="Grigoriev I."/>
            <person name="Davis J."/>
        </authorList>
    </citation>
    <scope>NUCLEOTIDE SEQUENCE</scope>
    <source>
        <strain evidence="2">G11</strain>
    </source>
</reference>
<dbReference type="Proteomes" id="UP000886653">
    <property type="component" value="Unassembled WGS sequence"/>
</dbReference>
<dbReference type="AlphaFoldDB" id="A0A9P6NDC9"/>
<keyword evidence="3" id="KW-1185">Reference proteome</keyword>
<evidence type="ECO:0000313" key="3">
    <source>
        <dbReference type="Proteomes" id="UP000886653"/>
    </source>
</evidence>
<feature type="region of interest" description="Disordered" evidence="1">
    <location>
        <begin position="1"/>
        <end position="53"/>
    </location>
</feature>
<evidence type="ECO:0000256" key="1">
    <source>
        <dbReference type="SAM" id="MobiDB-lite"/>
    </source>
</evidence>
<proteinExistence type="predicted"/>